<dbReference type="InterPro" id="IPR013087">
    <property type="entry name" value="Znf_C2H2_type"/>
</dbReference>
<keyword evidence="1" id="KW-0863">Zinc-finger</keyword>
<dbReference type="PROSITE" id="PS00028">
    <property type="entry name" value="ZINC_FINGER_C2H2_1"/>
    <property type="match status" value="1"/>
</dbReference>
<name>A0A8H3J5F0_9LECA</name>
<dbReference type="GO" id="GO:0008270">
    <property type="term" value="F:zinc ion binding"/>
    <property type="evidence" value="ECO:0007669"/>
    <property type="project" value="UniProtKB-KW"/>
</dbReference>
<feature type="region of interest" description="Disordered" evidence="2">
    <location>
        <begin position="289"/>
        <end position="320"/>
    </location>
</feature>
<gene>
    <name evidence="4" type="ORF">HETSPECPRED_002862</name>
</gene>
<feature type="region of interest" description="Disordered" evidence="2">
    <location>
        <begin position="133"/>
        <end position="200"/>
    </location>
</feature>
<keyword evidence="1" id="KW-0862">Zinc</keyword>
<protein>
    <recommendedName>
        <fullName evidence="3">C2H2-type domain-containing protein</fullName>
    </recommendedName>
</protein>
<feature type="compositionally biased region" description="Pro residues" evidence="2">
    <location>
        <begin position="146"/>
        <end position="161"/>
    </location>
</feature>
<evidence type="ECO:0000259" key="3">
    <source>
        <dbReference type="PROSITE" id="PS50157"/>
    </source>
</evidence>
<dbReference type="EMBL" id="CAJPDS010000173">
    <property type="protein sequence ID" value="CAF9941066.1"/>
    <property type="molecule type" value="Genomic_DNA"/>
</dbReference>
<feature type="domain" description="C2H2-type" evidence="3">
    <location>
        <begin position="117"/>
        <end position="145"/>
    </location>
</feature>
<dbReference type="PROSITE" id="PS50157">
    <property type="entry name" value="ZINC_FINGER_C2H2_2"/>
    <property type="match status" value="1"/>
</dbReference>
<evidence type="ECO:0000256" key="1">
    <source>
        <dbReference type="PROSITE-ProRule" id="PRU00042"/>
    </source>
</evidence>
<feature type="compositionally biased region" description="Low complexity" evidence="2">
    <location>
        <begin position="291"/>
        <end position="302"/>
    </location>
</feature>
<dbReference type="AlphaFoldDB" id="A0A8H3J5F0"/>
<feature type="compositionally biased region" description="Low complexity" evidence="2">
    <location>
        <begin position="167"/>
        <end position="179"/>
    </location>
</feature>
<keyword evidence="5" id="KW-1185">Reference proteome</keyword>
<keyword evidence="1" id="KW-0479">Metal-binding</keyword>
<feature type="compositionally biased region" description="Basic residues" evidence="2">
    <location>
        <begin position="134"/>
        <end position="145"/>
    </location>
</feature>
<accession>A0A8H3J5F0</accession>
<proteinExistence type="predicted"/>
<comment type="caution">
    <text evidence="4">The sequence shown here is derived from an EMBL/GenBank/DDBJ whole genome shotgun (WGS) entry which is preliminary data.</text>
</comment>
<evidence type="ECO:0000313" key="4">
    <source>
        <dbReference type="EMBL" id="CAF9941066.1"/>
    </source>
</evidence>
<evidence type="ECO:0000313" key="5">
    <source>
        <dbReference type="Proteomes" id="UP000664521"/>
    </source>
</evidence>
<organism evidence="4 5">
    <name type="scientific">Heterodermia speciosa</name>
    <dbReference type="NCBI Taxonomy" id="116794"/>
    <lineage>
        <taxon>Eukaryota</taxon>
        <taxon>Fungi</taxon>
        <taxon>Dikarya</taxon>
        <taxon>Ascomycota</taxon>
        <taxon>Pezizomycotina</taxon>
        <taxon>Lecanoromycetes</taxon>
        <taxon>OSLEUM clade</taxon>
        <taxon>Lecanoromycetidae</taxon>
        <taxon>Caliciales</taxon>
        <taxon>Physciaceae</taxon>
        <taxon>Heterodermia</taxon>
    </lineage>
</organism>
<reference evidence="4" key="1">
    <citation type="submission" date="2021-03" db="EMBL/GenBank/DDBJ databases">
        <authorList>
            <person name="Tagirdzhanova G."/>
        </authorList>
    </citation>
    <scope>NUCLEOTIDE SEQUENCE</scope>
</reference>
<sequence>MATNTYPTLPPWSSSLCHCFPSLPHMAEAMPSQKLYKLHYESFDSRQCKWFIEAAEVLRRQQAIEAIRAVQQQLQHDIEARIAKEARLVKQQQHAEAARIAKEEAARLAEEARMTAFKCRRCSEAFASNIKLHDHVRTKHTKKHTPPAPPSPPTSTPPTPPITVALPASPASPASTPTTPRKPISWAEIASRPKPTTPSRILLPTALPTPPPTPSHSPILQPSKLANNITKRPSITRFKTPYLTVQDLYTMFHEKPRPASLAATQNRLPSAPPSGNHMRLHQMRITSYFKPSSNRPTPQSSTPQPPTSAKAMLAPNRKHADTRRLCQLPQIDDFGPSCGPTHSFGHPPAVPLIGNFPT</sequence>
<dbReference type="Proteomes" id="UP000664521">
    <property type="component" value="Unassembled WGS sequence"/>
</dbReference>
<evidence type="ECO:0000256" key="2">
    <source>
        <dbReference type="SAM" id="MobiDB-lite"/>
    </source>
</evidence>